<feature type="transmembrane region" description="Helical" evidence="8">
    <location>
        <begin position="170"/>
        <end position="196"/>
    </location>
</feature>
<dbReference type="KEGG" id="cmt:CCM_04701"/>
<dbReference type="GO" id="GO:0005886">
    <property type="term" value="C:plasma membrane"/>
    <property type="evidence" value="ECO:0007669"/>
    <property type="project" value="TreeGrafter"/>
</dbReference>
<dbReference type="Proteomes" id="UP000001610">
    <property type="component" value="Unassembled WGS sequence"/>
</dbReference>
<evidence type="ECO:0000313" key="14">
    <source>
        <dbReference type="Proteomes" id="UP000001610"/>
    </source>
</evidence>
<dbReference type="Pfam" id="PF13967">
    <property type="entry name" value="RSN1_TM"/>
    <property type="match status" value="1"/>
</dbReference>
<feature type="domain" description="CSC1/OSCA1-like cytosolic" evidence="12">
    <location>
        <begin position="363"/>
        <end position="455"/>
    </location>
</feature>
<evidence type="ECO:0000256" key="1">
    <source>
        <dbReference type="ARBA" id="ARBA00004141"/>
    </source>
</evidence>
<evidence type="ECO:0000256" key="7">
    <source>
        <dbReference type="SAM" id="MobiDB-lite"/>
    </source>
</evidence>
<feature type="domain" description="CSC1/OSCA1-like N-terminal transmembrane" evidence="11">
    <location>
        <begin position="175"/>
        <end position="339"/>
    </location>
</feature>
<comment type="subcellular location">
    <subcellularLocation>
        <location evidence="1">Membrane</location>
        <topology evidence="1">Multi-pass membrane protein</topology>
    </subcellularLocation>
</comment>
<dbReference type="RefSeq" id="XP_006669911.1">
    <property type="nucleotide sequence ID" value="XM_006669848.1"/>
</dbReference>
<dbReference type="InterPro" id="IPR022257">
    <property type="entry name" value="PHM7_ext"/>
</dbReference>
<dbReference type="eggNOG" id="KOG1134">
    <property type="taxonomic scope" value="Eukaryota"/>
</dbReference>
<evidence type="ECO:0000256" key="5">
    <source>
        <dbReference type="ARBA" id="ARBA00022989"/>
    </source>
</evidence>
<evidence type="ECO:0000259" key="9">
    <source>
        <dbReference type="Pfam" id="PF02714"/>
    </source>
</evidence>
<feature type="transmembrane region" description="Helical" evidence="8">
    <location>
        <begin position="1048"/>
        <end position="1071"/>
    </location>
</feature>
<dbReference type="InterPro" id="IPR027815">
    <property type="entry name" value="CSC1/OSCA1-like_cyt"/>
</dbReference>
<name>G3JD02_CORMM</name>
<evidence type="ECO:0000256" key="6">
    <source>
        <dbReference type="ARBA" id="ARBA00023136"/>
    </source>
</evidence>
<keyword evidence="5 8" id="KW-1133">Transmembrane helix</keyword>
<feature type="transmembrane region" description="Helical" evidence="8">
    <location>
        <begin position="257"/>
        <end position="278"/>
    </location>
</feature>
<dbReference type="GO" id="GO:0005227">
    <property type="term" value="F:calcium-activated cation channel activity"/>
    <property type="evidence" value="ECO:0007669"/>
    <property type="project" value="InterPro"/>
</dbReference>
<keyword evidence="3" id="KW-0813">Transport</keyword>
<feature type="region of interest" description="Disordered" evidence="7">
    <location>
        <begin position="455"/>
        <end position="485"/>
    </location>
</feature>
<dbReference type="Pfam" id="PF02714">
    <property type="entry name" value="RSN1_7TM"/>
    <property type="match status" value="1"/>
</dbReference>
<feature type="region of interest" description="Disordered" evidence="7">
    <location>
        <begin position="565"/>
        <end position="623"/>
    </location>
</feature>
<feature type="transmembrane region" description="Helical" evidence="8">
    <location>
        <begin position="918"/>
        <end position="940"/>
    </location>
</feature>
<evidence type="ECO:0000256" key="8">
    <source>
        <dbReference type="SAM" id="Phobius"/>
    </source>
</evidence>
<dbReference type="Pfam" id="PF12621">
    <property type="entry name" value="PHM7_ext"/>
    <property type="match status" value="1"/>
</dbReference>
<feature type="domain" description="CSC1/OSCA1-like 7TM region" evidence="9">
    <location>
        <begin position="823"/>
        <end position="1105"/>
    </location>
</feature>
<dbReference type="VEuPathDB" id="FungiDB:CCM_04701"/>
<evidence type="ECO:0000259" key="11">
    <source>
        <dbReference type="Pfam" id="PF13967"/>
    </source>
</evidence>
<evidence type="ECO:0000256" key="3">
    <source>
        <dbReference type="ARBA" id="ARBA00022448"/>
    </source>
</evidence>
<feature type="transmembrane region" description="Helical" evidence="8">
    <location>
        <begin position="822"/>
        <end position="844"/>
    </location>
</feature>
<feature type="transmembrane region" description="Helical" evidence="8">
    <location>
        <begin position="318"/>
        <end position="338"/>
    </location>
</feature>
<dbReference type="PANTHER" id="PTHR13018:SF20">
    <property type="entry name" value="SPORULATION-SPECIFIC PROTEIN 75"/>
    <property type="match status" value="1"/>
</dbReference>
<dbReference type="InterPro" id="IPR032880">
    <property type="entry name" value="CSC1/OSCA1-like_N"/>
</dbReference>
<protein>
    <submittedName>
        <fullName evidence="13">DUF221 domain protein</fullName>
    </submittedName>
</protein>
<dbReference type="InterPro" id="IPR003864">
    <property type="entry name" value="CSC1/OSCA1-like_7TM"/>
</dbReference>
<keyword evidence="6 8" id="KW-0472">Membrane</keyword>
<dbReference type="InterPro" id="IPR045122">
    <property type="entry name" value="Csc1-like"/>
</dbReference>
<evidence type="ECO:0000256" key="4">
    <source>
        <dbReference type="ARBA" id="ARBA00022692"/>
    </source>
</evidence>
<dbReference type="PANTHER" id="PTHR13018">
    <property type="entry name" value="PROBABLE MEMBRANE PROTEIN DUF221-RELATED"/>
    <property type="match status" value="1"/>
</dbReference>
<feature type="compositionally biased region" description="Polar residues" evidence="7">
    <location>
        <begin position="56"/>
        <end position="75"/>
    </location>
</feature>
<feature type="domain" description="10TM putative phosphate transporter extracellular tail" evidence="10">
    <location>
        <begin position="1295"/>
        <end position="1365"/>
    </location>
</feature>
<evidence type="ECO:0000259" key="12">
    <source>
        <dbReference type="Pfam" id="PF14703"/>
    </source>
</evidence>
<gene>
    <name evidence="13" type="ORF">CCM_04701</name>
</gene>
<sequence>MATSMALMHCAAIVYYLGTSINTIDWQSKNRHMVGGVSRGSATGQALDLQWHKSSRTQQGQTRHKAQSSSGSQPLSAAPFETPIHTRQSRKPKHISELAHLWVSHIDMERVQHRLVFSAAGIMLFGSAWLLPSQAMAASNPMTTDIRHLNILPRRNDTVTTSKAQGQSGIGLITFVTSIATALVIFGIQISLFALLRNKLARIFKPKTYLVPERERTEPPPNNFFAMIRTVIRFKDREIIKKCGLDAYFFLRYLKTLLIIFIPICGVVLPILIPLNYIGGLGQRIDMSADNNTANDKNVTGLDTLAWANIRPENTGRYVAHLVLAILVVIWICVVFFFELKAYIKVRQDYLTSAEHRLRASATTVLLNSIPKKWLSEDALRGLLDVFPGGVRNVWLNRDMTKLLDKVNLREQIHAALENAETELIKAAKKAQLKKQRKDEKMERKKLKLVALTRKEKAARNAKRDEEAKELANSGEGEDAGDAHEIPHTVTAAVEESALEIDEKKHHIHGDDYDTDHGGMRNPLAGLTKTTAKVAGELRNVASKSGKGIEDGLGTTHGFAPLFSKSKKNLPLSSQRPGTTDSQATHTPDGSSAFATATSAIKDGDGMEGQTVSGNTVRKSDKNDFMDNRRNRFWQFWKPPSGAYASPVPQSSEAEDYMSAGQQEHKTSWQTVKGFIPFMGSEDKEVTYPEAFNPENDDTEEEDAEWRKYLKKKHRPTHHLPLFGVTWLFGIPGITKKVDTIYYCRKELARLNLEIEEDQKHPERYPLMNSAFVQFNHQVAAHMACQSAVHHLPRHMAPRIIEISPRDVVWDNMAISWWGEGLRAFIVIGIVCTMAFLWAIPVAWTAAVSQLDQLIQDNNWLKFLKANNDILNFAKIVAGVLPATLLALLLVLVPLILNFLAGIRGAKTGTQKTEFVQFFYFVFLFLQVFLVVSIASFFAASLDKFVVNIREQLNSVQSVLNLLANNLPKAANYFFSYMVLQALTTSSGTLLQVVSLLFWFVIGPMFDSTARNKWARNTNLNNVQWGAFFPVYTNFACIAIFYCVISPLISIFAVVTFGLLWLAQRYAMVYVYRMERDTGGVLYPRAINQTFTGLYFMQLCMAGLFFIVKDENDTRPCITHGVIMLVVMLLTMLYQYLLNQSFSPLFRYLPITFEDEAVLRDEAFQRAQDSRLGVDEDDEEDLKELPDLREKSPSFIEGEEGIELNTMQQENRRPGGLLSLKPMKQVGSWAVEGSKHVGGWAKGGGNQLLRLTKADRNSQAAQYRRQQRKRDLEAQRAMGNALFGGVHDEIEDLTVDERDMLTRHAFLHYALRARRPAVWIPRDDLGISEDEIKRTRAFSKHIWISNEGTALDSKVRVIYGRHPPDFSEVDLINL</sequence>
<feature type="domain" description="CSC1/OSCA1-like cytosolic" evidence="12">
    <location>
        <begin position="702"/>
        <end position="812"/>
    </location>
</feature>
<dbReference type="HOGENOM" id="CLU_002458_2_0_1"/>
<feature type="region of interest" description="Disordered" evidence="7">
    <location>
        <begin position="53"/>
        <end position="79"/>
    </location>
</feature>
<organism evidence="13 14">
    <name type="scientific">Cordyceps militaris (strain CM01)</name>
    <name type="common">Caterpillar fungus</name>
    <dbReference type="NCBI Taxonomy" id="983644"/>
    <lineage>
        <taxon>Eukaryota</taxon>
        <taxon>Fungi</taxon>
        <taxon>Dikarya</taxon>
        <taxon>Ascomycota</taxon>
        <taxon>Pezizomycotina</taxon>
        <taxon>Sordariomycetes</taxon>
        <taxon>Hypocreomycetidae</taxon>
        <taxon>Hypocreales</taxon>
        <taxon>Cordycipitaceae</taxon>
        <taxon>Cordyceps</taxon>
    </lineage>
</organism>
<feature type="compositionally biased region" description="Basic and acidic residues" evidence="7">
    <location>
        <begin position="455"/>
        <end position="470"/>
    </location>
</feature>
<dbReference type="OrthoDB" id="1076608at2759"/>
<feature type="transmembrane region" description="Helical" evidence="8">
    <location>
        <begin position="6"/>
        <end position="24"/>
    </location>
</feature>
<feature type="transmembrane region" description="Helical" evidence="8">
    <location>
        <begin position="873"/>
        <end position="897"/>
    </location>
</feature>
<dbReference type="EMBL" id="JH126401">
    <property type="protein sequence ID" value="EGX93328.1"/>
    <property type="molecule type" value="Genomic_DNA"/>
</dbReference>
<accession>G3JD02</accession>
<feature type="compositionally biased region" description="Polar residues" evidence="7">
    <location>
        <begin position="571"/>
        <end position="599"/>
    </location>
</feature>
<evidence type="ECO:0000256" key="2">
    <source>
        <dbReference type="ARBA" id="ARBA00007779"/>
    </source>
</evidence>
<feature type="transmembrane region" description="Helical" evidence="8">
    <location>
        <begin position="974"/>
        <end position="1002"/>
    </location>
</feature>
<feature type="transmembrane region" description="Helical" evidence="8">
    <location>
        <begin position="1120"/>
        <end position="1138"/>
    </location>
</feature>
<feature type="transmembrane region" description="Helical" evidence="8">
    <location>
        <begin position="1091"/>
        <end position="1108"/>
    </location>
</feature>
<evidence type="ECO:0000313" key="13">
    <source>
        <dbReference type="EMBL" id="EGX93328.1"/>
    </source>
</evidence>
<keyword evidence="4 8" id="KW-0812">Transmembrane</keyword>
<keyword evidence="14" id="KW-1185">Reference proteome</keyword>
<dbReference type="InParanoid" id="G3JD02"/>
<evidence type="ECO:0000259" key="10">
    <source>
        <dbReference type="Pfam" id="PF12621"/>
    </source>
</evidence>
<dbReference type="GeneID" id="18166723"/>
<proteinExistence type="inferred from homology"/>
<reference evidence="13 14" key="1">
    <citation type="journal article" date="2011" name="Genome Biol.">
        <title>Genome sequence of the insect pathogenic fungus Cordyceps militaris, a valued traditional Chinese medicine.</title>
        <authorList>
            <person name="Zheng P."/>
            <person name="Xia Y."/>
            <person name="Xiao G."/>
            <person name="Xiong C."/>
            <person name="Hu X."/>
            <person name="Zhang S."/>
            <person name="Zheng H."/>
            <person name="Huang Y."/>
            <person name="Zhou Y."/>
            <person name="Wang S."/>
            <person name="Zhao G.P."/>
            <person name="Liu X."/>
            <person name="St Leger R.J."/>
            <person name="Wang C."/>
        </authorList>
    </citation>
    <scope>NUCLEOTIDE SEQUENCE [LARGE SCALE GENOMIC DNA]</scope>
    <source>
        <strain evidence="13 14">CM01</strain>
    </source>
</reference>
<feature type="transmembrane region" description="Helical" evidence="8">
    <location>
        <begin position="115"/>
        <end position="132"/>
    </location>
</feature>
<dbReference type="OMA" id="FVQFNHQ"/>
<comment type="similarity">
    <text evidence="2">Belongs to the CSC1 (TC 1.A.17) family.</text>
</comment>
<dbReference type="Pfam" id="PF14703">
    <property type="entry name" value="PHM7_cyt"/>
    <property type="match status" value="2"/>
</dbReference>